<reference evidence="1 2" key="1">
    <citation type="journal article" date="2013" name="BMC Genomics">
        <title>Comparative genomics of Campylobacter concisus isolates reveals genetic diversity and provides insights into disease association.</title>
        <authorList>
            <person name="Deshpande N.P."/>
            <person name="Kaakoush N.O."/>
            <person name="Wilkins M.R."/>
            <person name="Mitchell H.M."/>
        </authorList>
    </citation>
    <scope>NUCLEOTIDE SEQUENCE [LARGE SCALE GENOMIC DNA]</scope>
    <source>
        <strain evidence="1 2">UNSWCS</strain>
    </source>
</reference>
<organism evidence="1 2">
    <name type="scientific">Campylobacter concisus UNSWCS</name>
    <dbReference type="NCBI Taxonomy" id="1242968"/>
    <lineage>
        <taxon>Bacteria</taxon>
        <taxon>Pseudomonadati</taxon>
        <taxon>Campylobacterota</taxon>
        <taxon>Epsilonproteobacteria</taxon>
        <taxon>Campylobacterales</taxon>
        <taxon>Campylobacteraceae</taxon>
        <taxon>Campylobacter</taxon>
    </lineage>
</organism>
<dbReference type="RefSeq" id="WP_021088475.1">
    <property type="nucleotide sequence ID" value="NZ_ANNG01000082.1"/>
</dbReference>
<evidence type="ECO:0000313" key="1">
    <source>
        <dbReference type="EMBL" id="ERJ24894.1"/>
    </source>
</evidence>
<accession>U2G9Y0</accession>
<protein>
    <submittedName>
        <fullName evidence="1">RloG protein, putative</fullName>
    </submittedName>
</protein>
<comment type="caution">
    <text evidence="1">The sequence shown here is derived from an EMBL/GenBank/DDBJ whole genome shotgun (WGS) entry which is preliminary data.</text>
</comment>
<dbReference type="AlphaFoldDB" id="U2G9Y0"/>
<dbReference type="EMBL" id="ANNG01000082">
    <property type="protein sequence ID" value="ERJ24894.1"/>
    <property type="molecule type" value="Genomic_DNA"/>
</dbReference>
<gene>
    <name evidence="1" type="ORF">UNSWCS_1294</name>
</gene>
<sequence>MQRAWYHAKRVGGEDKMSENIQIKFRIEKDNPLDITTLATALLSFNNSIDEFVATQTGVSGARTTLQSVEKGSDIFNMVIFAASGALAIGELLPTINAYFEFFGNIKNIGKKSVDDIVCDQFLTPTSLQNLENVVKLADKDRVSVEITSPVFNHCVFINQDNKEAYKQGIATARQIKDFENKEAVKKVFEKMSITLYQTTNTDKKVKFKAYCYELSDKAIPILIDDETLKAEILENPYSYRFVCDIEIHKDEKGKISLYRAFNYVDKFEIIKE</sequence>
<dbReference type="PATRIC" id="fig|1242968.3.peg.2093"/>
<dbReference type="Proteomes" id="UP000016620">
    <property type="component" value="Unassembled WGS sequence"/>
</dbReference>
<proteinExistence type="predicted"/>
<name>U2G9Y0_9BACT</name>
<evidence type="ECO:0000313" key="2">
    <source>
        <dbReference type="Proteomes" id="UP000016620"/>
    </source>
</evidence>